<dbReference type="InterPro" id="IPR050282">
    <property type="entry name" value="Cycloisomerase_2"/>
</dbReference>
<comment type="similarity">
    <text evidence="1">Belongs to the cycloisomerase 2 family.</text>
</comment>
<sequence length="351" mass="38178">MKQLFYVGSYAQKNEESLYAYVLDTETGAMTKQYGVKGIENPSFLTLGQDASRVYAVGETTDERPGTLSAFVVDLNGQGLTPLNEQSSLGSAPCHVVHDPEEKWLVVVNYGGGTLSLYPVMADGSIGPTADHVRHEGASVMADRQAGPHPHSSILDAQGRYVLVADLGIDKIVHYELDRQAGKLVKRGETDVAPGMGPRHMDFHPSGKWLYLVGELNNTVCVYEYRAEDSALALVQTVSTLPDGYDGVSWSADIHLSSSGRYLYTSNRGHDSIAVFEVGENGRLTPVEHVSTEGSYPRNFAITADDRWLLAANQQSNSIVSYRIDEASGRLTPTGHRAELGAPVCIRFVKD</sequence>
<accession>A0ABV5KHJ0</accession>
<name>A0ABV5KHJ0_9BACL</name>
<keyword evidence="3" id="KW-1185">Reference proteome</keyword>
<dbReference type="Gene3D" id="2.130.10.10">
    <property type="entry name" value="YVTN repeat-like/Quinoprotein amine dehydrogenase"/>
    <property type="match status" value="1"/>
</dbReference>
<protein>
    <submittedName>
        <fullName evidence="2">Lactonase family protein</fullName>
    </submittedName>
</protein>
<evidence type="ECO:0000256" key="1">
    <source>
        <dbReference type="ARBA" id="ARBA00005564"/>
    </source>
</evidence>
<dbReference type="InterPro" id="IPR011048">
    <property type="entry name" value="Haem_d1_sf"/>
</dbReference>
<dbReference type="RefSeq" id="WP_377488124.1">
    <property type="nucleotide sequence ID" value="NZ_JBHMDO010000001.1"/>
</dbReference>
<dbReference type="Proteomes" id="UP001589747">
    <property type="component" value="Unassembled WGS sequence"/>
</dbReference>
<dbReference type="InterPro" id="IPR019405">
    <property type="entry name" value="Lactonase_7-beta_prop"/>
</dbReference>
<dbReference type="SUPFAM" id="SSF51004">
    <property type="entry name" value="C-terminal (heme d1) domain of cytochrome cd1-nitrite reductase"/>
    <property type="match status" value="1"/>
</dbReference>
<dbReference type="PANTHER" id="PTHR30344">
    <property type="entry name" value="6-PHOSPHOGLUCONOLACTONASE-RELATED"/>
    <property type="match status" value="1"/>
</dbReference>
<dbReference type="PANTHER" id="PTHR30344:SF1">
    <property type="entry name" value="6-PHOSPHOGLUCONOLACTONASE"/>
    <property type="match status" value="1"/>
</dbReference>
<dbReference type="EMBL" id="JBHMDO010000001">
    <property type="protein sequence ID" value="MFB9324360.1"/>
    <property type="molecule type" value="Genomic_DNA"/>
</dbReference>
<evidence type="ECO:0000313" key="3">
    <source>
        <dbReference type="Proteomes" id="UP001589747"/>
    </source>
</evidence>
<reference evidence="2 3" key="1">
    <citation type="submission" date="2024-09" db="EMBL/GenBank/DDBJ databases">
        <authorList>
            <person name="Sun Q."/>
            <person name="Mori K."/>
        </authorList>
    </citation>
    <scope>NUCLEOTIDE SEQUENCE [LARGE SCALE GENOMIC DNA]</scope>
    <source>
        <strain evidence="2 3">TISTR 2452</strain>
    </source>
</reference>
<comment type="caution">
    <text evidence="2">The sequence shown here is derived from an EMBL/GenBank/DDBJ whole genome shotgun (WGS) entry which is preliminary data.</text>
</comment>
<dbReference type="Pfam" id="PF10282">
    <property type="entry name" value="Lactonase"/>
    <property type="match status" value="1"/>
</dbReference>
<proteinExistence type="inferred from homology"/>
<organism evidence="2 3">
    <name type="scientific">Paenibacillus aurantiacus</name>
    <dbReference type="NCBI Taxonomy" id="1936118"/>
    <lineage>
        <taxon>Bacteria</taxon>
        <taxon>Bacillati</taxon>
        <taxon>Bacillota</taxon>
        <taxon>Bacilli</taxon>
        <taxon>Bacillales</taxon>
        <taxon>Paenibacillaceae</taxon>
        <taxon>Paenibacillus</taxon>
    </lineage>
</organism>
<dbReference type="InterPro" id="IPR015943">
    <property type="entry name" value="WD40/YVTN_repeat-like_dom_sf"/>
</dbReference>
<evidence type="ECO:0000313" key="2">
    <source>
        <dbReference type="EMBL" id="MFB9324360.1"/>
    </source>
</evidence>
<gene>
    <name evidence="2" type="ORF">ACFFSY_00190</name>
</gene>